<proteinExistence type="predicted"/>
<dbReference type="GeneID" id="78821345"/>
<dbReference type="RefSeq" id="WP_274322130.1">
    <property type="nucleotide sequence ID" value="NZ_CP118158.1"/>
</dbReference>
<name>A0ABD5Y1B8_9EURY</name>
<comment type="caution">
    <text evidence="1">The sequence shown here is derived from an EMBL/GenBank/DDBJ whole genome shotgun (WGS) entry which is preliminary data.</text>
</comment>
<reference evidence="1 2" key="1">
    <citation type="journal article" date="2019" name="Int. J. Syst. Evol. Microbiol.">
        <title>The Global Catalogue of Microorganisms (GCM) 10K type strain sequencing project: providing services to taxonomists for standard genome sequencing and annotation.</title>
        <authorList>
            <consortium name="The Broad Institute Genomics Platform"/>
            <consortium name="The Broad Institute Genome Sequencing Center for Infectious Disease"/>
            <person name="Wu L."/>
            <person name="Ma J."/>
        </authorList>
    </citation>
    <scope>NUCLEOTIDE SEQUENCE [LARGE SCALE GENOMIC DNA]</scope>
    <source>
        <strain evidence="1 2">XZYJT29</strain>
    </source>
</reference>
<dbReference type="InterPro" id="IPR014845">
    <property type="entry name" value="GYD/TTHA1554"/>
</dbReference>
<dbReference type="AlphaFoldDB" id="A0ABD5Y1B8"/>
<gene>
    <name evidence="1" type="ORF">ACFQMA_14530</name>
</gene>
<dbReference type="EMBL" id="JBHTAS010000001">
    <property type="protein sequence ID" value="MFC7141037.1"/>
    <property type="molecule type" value="Genomic_DNA"/>
</dbReference>
<dbReference type="Proteomes" id="UP001596432">
    <property type="component" value="Unassembled WGS sequence"/>
</dbReference>
<dbReference type="Pfam" id="PF08734">
    <property type="entry name" value="GYD"/>
    <property type="match status" value="1"/>
</dbReference>
<organism evidence="1 2">
    <name type="scientific">Halosimplex aquaticum</name>
    <dbReference type="NCBI Taxonomy" id="3026162"/>
    <lineage>
        <taxon>Archaea</taxon>
        <taxon>Methanobacteriati</taxon>
        <taxon>Methanobacteriota</taxon>
        <taxon>Stenosarchaea group</taxon>
        <taxon>Halobacteria</taxon>
        <taxon>Halobacteriales</taxon>
        <taxon>Haloarculaceae</taxon>
        <taxon>Halosimplex</taxon>
    </lineage>
</organism>
<accession>A0ABD5Y1B8</accession>
<protein>
    <submittedName>
        <fullName evidence="1">GYD domain-containing protein</fullName>
    </submittedName>
</protein>
<evidence type="ECO:0000313" key="1">
    <source>
        <dbReference type="EMBL" id="MFC7141037.1"/>
    </source>
</evidence>
<evidence type="ECO:0000313" key="2">
    <source>
        <dbReference type="Proteomes" id="UP001596432"/>
    </source>
</evidence>
<keyword evidence="2" id="KW-1185">Reference proteome</keyword>
<sequence>MPTYISEVDVHEAEAQNPQDLVSTWGSIREEIRELGGEVLDSHAVLGEYDFLVVYDVDDRETAFKVTQVIERHGLDTRTMGALPIERIGELVDDV</sequence>